<accession>A0A931BBV2</accession>
<protein>
    <submittedName>
        <fullName evidence="1">Uncharacterized protein</fullName>
    </submittedName>
</protein>
<dbReference type="Proteomes" id="UP000657385">
    <property type="component" value="Unassembled WGS sequence"/>
</dbReference>
<proteinExistence type="predicted"/>
<dbReference type="EMBL" id="JADPRT010000025">
    <property type="protein sequence ID" value="MBF9073706.1"/>
    <property type="molecule type" value="Genomic_DNA"/>
</dbReference>
<sequence length="189" mass="19490">MAATTAGTTTGSTGSAGWTLRMPSTVVGLRQTTLPSDAMAKINSTLQQDAAPLGVTGGTPLVAVYDDPQYDVYVIVAGYNGSGFDPAKLTTLVNVAPKFTEDGAGDRITTNSMPVDPGPHGGAAGCASEVLQNGDLATESTLCSWMTATTMGSVSYYPKPDHQQMVFGTGPDVIGKLTRDVRQAVEQQG</sequence>
<organism evidence="1 2">
    <name type="scientific">Streptacidiphilus fuscans</name>
    <dbReference type="NCBI Taxonomy" id="2789292"/>
    <lineage>
        <taxon>Bacteria</taxon>
        <taxon>Bacillati</taxon>
        <taxon>Actinomycetota</taxon>
        <taxon>Actinomycetes</taxon>
        <taxon>Kitasatosporales</taxon>
        <taxon>Streptomycetaceae</taxon>
        <taxon>Streptacidiphilus</taxon>
    </lineage>
</organism>
<comment type="caution">
    <text evidence="1">The sequence shown here is derived from an EMBL/GenBank/DDBJ whole genome shotgun (WGS) entry which is preliminary data.</text>
</comment>
<reference evidence="1" key="1">
    <citation type="submission" date="2020-11" db="EMBL/GenBank/DDBJ databases">
        <title>Isolation and identification of active actinomycetes.</title>
        <authorList>
            <person name="Yu B."/>
        </authorList>
    </citation>
    <scope>NUCLEOTIDE SEQUENCE</scope>
    <source>
        <strain evidence="1">NEAU-YB345</strain>
    </source>
</reference>
<gene>
    <name evidence="1" type="ORF">I2501_37405</name>
</gene>
<keyword evidence="2" id="KW-1185">Reference proteome</keyword>
<name>A0A931BBV2_9ACTN</name>
<evidence type="ECO:0000313" key="2">
    <source>
        <dbReference type="Proteomes" id="UP000657385"/>
    </source>
</evidence>
<dbReference type="AlphaFoldDB" id="A0A931BBV2"/>
<dbReference type="RefSeq" id="WP_196198553.1">
    <property type="nucleotide sequence ID" value="NZ_JADPRT010000025.1"/>
</dbReference>
<evidence type="ECO:0000313" key="1">
    <source>
        <dbReference type="EMBL" id="MBF9073706.1"/>
    </source>
</evidence>